<feature type="domain" description="C2H2-type" evidence="4">
    <location>
        <begin position="2860"/>
        <end position="2889"/>
    </location>
</feature>
<feature type="compositionally biased region" description="Basic and acidic residues" evidence="3">
    <location>
        <begin position="1574"/>
        <end position="1593"/>
    </location>
</feature>
<feature type="compositionally biased region" description="Basic and acidic residues" evidence="3">
    <location>
        <begin position="2207"/>
        <end position="2217"/>
    </location>
</feature>
<feature type="region of interest" description="Disordered" evidence="3">
    <location>
        <begin position="1"/>
        <end position="108"/>
    </location>
</feature>
<feature type="region of interest" description="Disordered" evidence="3">
    <location>
        <begin position="3994"/>
        <end position="4027"/>
    </location>
</feature>
<feature type="compositionally biased region" description="Low complexity" evidence="3">
    <location>
        <begin position="2515"/>
        <end position="2524"/>
    </location>
</feature>
<feature type="compositionally biased region" description="Basic and acidic residues" evidence="3">
    <location>
        <begin position="3195"/>
        <end position="3211"/>
    </location>
</feature>
<dbReference type="Proteomes" id="UP000694925">
    <property type="component" value="Unplaced"/>
</dbReference>
<feature type="compositionally biased region" description="Basic and acidic residues" evidence="3">
    <location>
        <begin position="2641"/>
        <end position="2675"/>
    </location>
</feature>
<feature type="compositionally biased region" description="Basic and acidic residues" evidence="3">
    <location>
        <begin position="3591"/>
        <end position="3602"/>
    </location>
</feature>
<feature type="compositionally biased region" description="Basic residues" evidence="3">
    <location>
        <begin position="4927"/>
        <end position="4939"/>
    </location>
</feature>
<feature type="region of interest" description="Disordered" evidence="3">
    <location>
        <begin position="1864"/>
        <end position="2587"/>
    </location>
</feature>
<feature type="region of interest" description="Disordered" evidence="3">
    <location>
        <begin position="492"/>
        <end position="525"/>
    </location>
</feature>
<feature type="compositionally biased region" description="Basic residues" evidence="3">
    <location>
        <begin position="1665"/>
        <end position="1682"/>
    </location>
</feature>
<feature type="region of interest" description="Disordered" evidence="3">
    <location>
        <begin position="1032"/>
        <end position="1385"/>
    </location>
</feature>
<feature type="compositionally biased region" description="Basic and acidic residues" evidence="3">
    <location>
        <begin position="4940"/>
        <end position="4958"/>
    </location>
</feature>
<feature type="compositionally biased region" description="Basic and acidic residues" evidence="3">
    <location>
        <begin position="1119"/>
        <end position="1137"/>
    </location>
</feature>
<feature type="compositionally biased region" description="Basic and acidic residues" evidence="3">
    <location>
        <begin position="3222"/>
        <end position="3232"/>
    </location>
</feature>
<evidence type="ECO:0000313" key="6">
    <source>
        <dbReference type="RefSeq" id="XP_017888307.2"/>
    </source>
</evidence>
<feature type="compositionally biased region" description="Basic and acidic residues" evidence="3">
    <location>
        <begin position="4765"/>
        <end position="4780"/>
    </location>
</feature>
<feature type="compositionally biased region" description="Basic and acidic residues" evidence="3">
    <location>
        <begin position="1178"/>
        <end position="1190"/>
    </location>
</feature>
<keyword evidence="1" id="KW-0862">Zinc</keyword>
<feature type="compositionally biased region" description="Basic residues" evidence="3">
    <location>
        <begin position="2218"/>
        <end position="2228"/>
    </location>
</feature>
<feature type="compositionally biased region" description="Basic and acidic residues" evidence="3">
    <location>
        <begin position="1454"/>
        <end position="1494"/>
    </location>
</feature>
<feature type="region of interest" description="Disordered" evidence="3">
    <location>
        <begin position="417"/>
        <end position="444"/>
    </location>
</feature>
<reference evidence="6" key="1">
    <citation type="submission" date="2025-08" db="UniProtKB">
        <authorList>
            <consortium name="RefSeq"/>
        </authorList>
    </citation>
    <scope>IDENTIFICATION</scope>
    <source>
        <tissue evidence="6">Whole body</tissue>
    </source>
</reference>
<feature type="region of interest" description="Disordered" evidence="3">
    <location>
        <begin position="3326"/>
        <end position="3352"/>
    </location>
</feature>
<keyword evidence="5" id="KW-1185">Reference proteome</keyword>
<evidence type="ECO:0000256" key="1">
    <source>
        <dbReference type="PROSITE-ProRule" id="PRU00042"/>
    </source>
</evidence>
<feature type="compositionally biased region" description="Basic and acidic residues" evidence="3">
    <location>
        <begin position="4215"/>
        <end position="4239"/>
    </location>
</feature>
<feature type="compositionally biased region" description="Basic and acidic residues" evidence="3">
    <location>
        <begin position="276"/>
        <end position="298"/>
    </location>
</feature>
<feature type="compositionally biased region" description="Basic residues" evidence="3">
    <location>
        <begin position="2527"/>
        <end position="2537"/>
    </location>
</feature>
<feature type="compositionally biased region" description="Basic residues" evidence="3">
    <location>
        <begin position="3235"/>
        <end position="3247"/>
    </location>
</feature>
<dbReference type="GO" id="GO:0003676">
    <property type="term" value="F:nucleic acid binding"/>
    <property type="evidence" value="ECO:0007669"/>
    <property type="project" value="InterPro"/>
</dbReference>
<feature type="compositionally biased region" description="Basic and acidic residues" evidence="3">
    <location>
        <begin position="1032"/>
        <end position="1055"/>
    </location>
</feature>
<dbReference type="PROSITE" id="PS00028">
    <property type="entry name" value="ZINC_FINGER_C2H2_1"/>
    <property type="match status" value="3"/>
</dbReference>
<feature type="compositionally biased region" description="Polar residues" evidence="3">
    <location>
        <begin position="1260"/>
        <end position="1270"/>
    </location>
</feature>
<keyword evidence="1" id="KW-0479">Metal-binding</keyword>
<feature type="region of interest" description="Disordered" evidence="3">
    <location>
        <begin position="4820"/>
        <end position="4974"/>
    </location>
</feature>
<feature type="non-terminal residue" evidence="6">
    <location>
        <position position="1"/>
    </location>
</feature>
<evidence type="ECO:0000259" key="4">
    <source>
        <dbReference type="PROSITE" id="PS50157"/>
    </source>
</evidence>
<feature type="compositionally biased region" description="Basic and acidic residues" evidence="3">
    <location>
        <begin position="3478"/>
        <end position="3489"/>
    </location>
</feature>
<feature type="compositionally biased region" description="Low complexity" evidence="3">
    <location>
        <begin position="2471"/>
        <end position="2488"/>
    </location>
</feature>
<feature type="compositionally biased region" description="Acidic residues" evidence="3">
    <location>
        <begin position="2676"/>
        <end position="2688"/>
    </location>
</feature>
<feature type="region of interest" description="Disordered" evidence="3">
    <location>
        <begin position="1717"/>
        <end position="1810"/>
    </location>
</feature>
<organism evidence="5 6">
    <name type="scientific">Ceratina calcarata</name>
    <dbReference type="NCBI Taxonomy" id="156304"/>
    <lineage>
        <taxon>Eukaryota</taxon>
        <taxon>Metazoa</taxon>
        <taxon>Ecdysozoa</taxon>
        <taxon>Arthropoda</taxon>
        <taxon>Hexapoda</taxon>
        <taxon>Insecta</taxon>
        <taxon>Pterygota</taxon>
        <taxon>Neoptera</taxon>
        <taxon>Endopterygota</taxon>
        <taxon>Hymenoptera</taxon>
        <taxon>Apocrita</taxon>
        <taxon>Aculeata</taxon>
        <taxon>Apoidea</taxon>
        <taxon>Anthophila</taxon>
        <taxon>Apidae</taxon>
        <taxon>Ceratina</taxon>
        <taxon>Zadontomerus</taxon>
    </lineage>
</organism>
<dbReference type="SMART" id="SM00451">
    <property type="entry name" value="ZnF_U1"/>
    <property type="match status" value="2"/>
</dbReference>
<gene>
    <name evidence="6" type="primary">LOC108629882</name>
</gene>
<feature type="compositionally biased region" description="Polar residues" evidence="3">
    <location>
        <begin position="1541"/>
        <end position="1556"/>
    </location>
</feature>
<feature type="compositionally biased region" description="Basic and acidic residues" evidence="3">
    <location>
        <begin position="3746"/>
        <end position="3773"/>
    </location>
</feature>
<dbReference type="GeneID" id="108629882"/>
<feature type="region of interest" description="Disordered" evidence="3">
    <location>
        <begin position="3195"/>
        <end position="3214"/>
    </location>
</feature>
<feature type="compositionally biased region" description="Basic residues" evidence="3">
    <location>
        <begin position="2344"/>
        <end position="2353"/>
    </location>
</feature>
<dbReference type="SMART" id="SM00355">
    <property type="entry name" value="ZnF_C2H2"/>
    <property type="match status" value="6"/>
</dbReference>
<feature type="compositionally biased region" description="Basic residues" evidence="3">
    <location>
        <begin position="4901"/>
        <end position="4915"/>
    </location>
</feature>
<feature type="region of interest" description="Disordered" evidence="3">
    <location>
        <begin position="4639"/>
        <end position="4707"/>
    </location>
</feature>
<feature type="compositionally biased region" description="Basic and acidic residues" evidence="3">
    <location>
        <begin position="3558"/>
        <end position="3582"/>
    </location>
</feature>
<feature type="compositionally biased region" description="Acidic residues" evidence="3">
    <location>
        <begin position="3529"/>
        <end position="3540"/>
    </location>
</feature>
<feature type="compositionally biased region" description="Basic and acidic residues" evidence="3">
    <location>
        <begin position="1332"/>
        <end position="1341"/>
    </location>
</feature>
<feature type="compositionally biased region" description="Basic and acidic residues" evidence="3">
    <location>
        <begin position="224"/>
        <end position="267"/>
    </location>
</feature>
<feature type="compositionally biased region" description="Basic and acidic residues" evidence="3">
    <location>
        <begin position="2260"/>
        <end position="2283"/>
    </location>
</feature>
<feature type="compositionally biased region" description="Basic residues" evidence="3">
    <location>
        <begin position="5058"/>
        <end position="5068"/>
    </location>
</feature>
<feature type="region of interest" description="Disordered" evidence="3">
    <location>
        <begin position="5040"/>
        <end position="5068"/>
    </location>
</feature>
<feature type="compositionally biased region" description="Basic and acidic residues" evidence="3">
    <location>
        <begin position="4691"/>
        <end position="4701"/>
    </location>
</feature>
<dbReference type="GO" id="GO:0008270">
    <property type="term" value="F:zinc ion binding"/>
    <property type="evidence" value="ECO:0007669"/>
    <property type="project" value="UniProtKB-KW"/>
</dbReference>
<feature type="compositionally biased region" description="Basic and acidic residues" evidence="3">
    <location>
        <begin position="322"/>
        <end position="341"/>
    </location>
</feature>
<feature type="compositionally biased region" description="Basic and acidic residues" evidence="3">
    <location>
        <begin position="1527"/>
        <end position="1539"/>
    </location>
</feature>
<feature type="compositionally biased region" description="Basic and acidic residues" evidence="3">
    <location>
        <begin position="2190"/>
        <end position="2199"/>
    </location>
</feature>
<feature type="region of interest" description="Disordered" evidence="3">
    <location>
        <begin position="4215"/>
        <end position="4257"/>
    </location>
</feature>
<feature type="region of interest" description="Disordered" evidence="3">
    <location>
        <begin position="702"/>
        <end position="739"/>
    </location>
</feature>
<keyword evidence="1" id="KW-0863">Zinc-finger</keyword>
<feature type="region of interest" description="Disordered" evidence="3">
    <location>
        <begin position="321"/>
        <end position="348"/>
    </location>
</feature>
<feature type="compositionally biased region" description="Basic and acidic residues" evidence="3">
    <location>
        <begin position="84"/>
        <end position="108"/>
    </location>
</feature>
<feature type="compositionally biased region" description="Basic residues" evidence="3">
    <location>
        <begin position="1067"/>
        <end position="1081"/>
    </location>
</feature>
<feature type="region of interest" description="Disordered" evidence="3">
    <location>
        <begin position="3263"/>
        <end position="3293"/>
    </location>
</feature>
<accession>A0AAJ7NCZ4</accession>
<feature type="compositionally biased region" description="Basic residues" evidence="3">
    <location>
        <begin position="3641"/>
        <end position="3650"/>
    </location>
</feature>
<feature type="compositionally biased region" description="Low complexity" evidence="3">
    <location>
        <begin position="3831"/>
        <end position="3842"/>
    </location>
</feature>
<feature type="region of interest" description="Disordered" evidence="3">
    <location>
        <begin position="121"/>
        <end position="298"/>
    </location>
</feature>
<feature type="compositionally biased region" description="Basic and acidic residues" evidence="3">
    <location>
        <begin position="1755"/>
        <end position="1795"/>
    </location>
</feature>
<name>A0AAJ7NCZ4_9HYME</name>
<feature type="compositionally biased region" description="Polar residues" evidence="3">
    <location>
        <begin position="2392"/>
        <end position="2404"/>
    </location>
</feature>
<feature type="compositionally biased region" description="Low complexity" evidence="3">
    <location>
        <begin position="1506"/>
        <end position="1519"/>
    </location>
</feature>
<feature type="compositionally biased region" description="Basic and acidic residues" evidence="3">
    <location>
        <begin position="4857"/>
        <end position="4872"/>
    </location>
</feature>
<feature type="compositionally biased region" description="Polar residues" evidence="3">
    <location>
        <begin position="2090"/>
        <end position="2099"/>
    </location>
</feature>
<feature type="compositionally biased region" description="Basic and acidic residues" evidence="3">
    <location>
        <begin position="1431"/>
        <end position="1445"/>
    </location>
</feature>
<feature type="region of interest" description="Disordered" evidence="3">
    <location>
        <begin position="4467"/>
        <end position="4625"/>
    </location>
</feature>
<feature type="compositionally biased region" description="Basic residues" evidence="3">
    <location>
        <begin position="3725"/>
        <end position="3734"/>
    </location>
</feature>
<evidence type="ECO:0000256" key="3">
    <source>
        <dbReference type="SAM" id="MobiDB-lite"/>
    </source>
</evidence>
<dbReference type="InterPro" id="IPR003604">
    <property type="entry name" value="Matrin/U1-like-C_Znf_C2H2"/>
</dbReference>
<feature type="compositionally biased region" description="Basic and acidic residues" evidence="3">
    <location>
        <begin position="3448"/>
        <end position="3464"/>
    </location>
</feature>
<feature type="region of interest" description="Disordered" evidence="3">
    <location>
        <begin position="1416"/>
        <end position="1687"/>
    </location>
</feature>
<feature type="compositionally biased region" description="Basic and acidic residues" evidence="3">
    <location>
        <begin position="3964"/>
        <end position="3973"/>
    </location>
</feature>
<feature type="compositionally biased region" description="Acidic residues" evidence="3">
    <location>
        <begin position="728"/>
        <end position="739"/>
    </location>
</feature>
<feature type="compositionally biased region" description="Polar residues" evidence="3">
    <location>
        <begin position="1717"/>
        <end position="1748"/>
    </location>
</feature>
<feature type="compositionally biased region" description="Basic and acidic residues" evidence="3">
    <location>
        <begin position="2557"/>
        <end position="2567"/>
    </location>
</feature>
<feature type="compositionally biased region" description="Basic and acidic residues" evidence="3">
    <location>
        <begin position="499"/>
        <end position="508"/>
    </location>
</feature>
<dbReference type="KEGG" id="ccal:108629882"/>
<feature type="compositionally biased region" description="Basic and acidic residues" evidence="3">
    <location>
        <begin position="3340"/>
        <end position="3352"/>
    </location>
</feature>
<feature type="compositionally biased region" description="Basic and acidic residues" evidence="3">
    <location>
        <begin position="1894"/>
        <end position="1946"/>
    </location>
</feature>
<proteinExistence type="predicted"/>
<feature type="compositionally biased region" description="Polar residues" evidence="3">
    <location>
        <begin position="2437"/>
        <end position="2449"/>
    </location>
</feature>
<feature type="compositionally biased region" description="Basic and acidic residues" evidence="3">
    <location>
        <begin position="2306"/>
        <end position="2320"/>
    </location>
</feature>
<feature type="compositionally biased region" description="Polar residues" evidence="3">
    <location>
        <begin position="1139"/>
        <end position="1154"/>
    </location>
</feature>
<feature type="compositionally biased region" description="Basic and acidic residues" evidence="3">
    <location>
        <begin position="1603"/>
        <end position="1628"/>
    </location>
</feature>
<feature type="compositionally biased region" description="Low complexity" evidence="3">
    <location>
        <begin position="382"/>
        <end position="391"/>
    </location>
</feature>
<feature type="region of interest" description="Disordered" evidence="3">
    <location>
        <begin position="367"/>
        <end position="397"/>
    </location>
</feature>
<feature type="compositionally biased region" description="Polar residues" evidence="3">
    <location>
        <begin position="2906"/>
        <end position="2925"/>
    </location>
</feature>
<feature type="compositionally biased region" description="Basic and acidic residues" evidence="3">
    <location>
        <begin position="418"/>
        <end position="436"/>
    </location>
</feature>
<feature type="compositionally biased region" description="Basic and acidic residues" evidence="3">
    <location>
        <begin position="4787"/>
        <end position="4806"/>
    </location>
</feature>
<feature type="compositionally biased region" description="Basic and acidic residues" evidence="3">
    <location>
        <begin position="4512"/>
        <end position="4561"/>
    </location>
</feature>
<feature type="compositionally biased region" description="Polar residues" evidence="3">
    <location>
        <begin position="1632"/>
        <end position="1648"/>
    </location>
</feature>
<feature type="region of interest" description="Disordered" evidence="3">
    <location>
        <begin position="2715"/>
        <end position="2827"/>
    </location>
</feature>
<evidence type="ECO:0000313" key="5">
    <source>
        <dbReference type="Proteomes" id="UP000694925"/>
    </source>
</evidence>
<feature type="compositionally biased region" description="Basic and acidic residues" evidence="3">
    <location>
        <begin position="2328"/>
        <end position="2337"/>
    </location>
</feature>
<feature type="compositionally biased region" description="Basic and acidic residues" evidence="3">
    <location>
        <begin position="3395"/>
        <end position="3408"/>
    </location>
</feature>
<feature type="compositionally biased region" description="Polar residues" evidence="3">
    <location>
        <begin position="910"/>
        <end position="919"/>
    </location>
</feature>
<feature type="compositionally biased region" description="Acidic residues" evidence="3">
    <location>
        <begin position="2543"/>
        <end position="2556"/>
    </location>
</feature>
<feature type="compositionally biased region" description="Low complexity" evidence="3">
    <location>
        <begin position="3782"/>
        <end position="3794"/>
    </location>
</feature>
<feature type="compositionally biased region" description="Basic and acidic residues" evidence="3">
    <location>
        <begin position="3948"/>
        <end position="3957"/>
    </location>
</feature>
<sequence>AASVDVAGSKTSSEASKFVPSTSSSSVDARMVASTHNLDDLGVSHPASVSSDRQQQHGHAYRSAQTAQDKRSRLSNVINNLRKKVPDSRSGDSPRKEEDGRNSVERNLETLEKYVMTVLNGVIKDEEEAEEEGNRKTEAEKGKEAEKQQPEDQEDEDSKGPAAKFEPSKPNESRTEAAVFLSTQSDKPDGMEACSEQQKVEARSEVSLRNEESCCAKDAAMDGVSKEKESLKVEEDKARVKCSSKETKSEEQEARDDGQEDEKKENRSLGTIIMERLSENQTEEKANVDPGKEDREFENVELRNICRDLLNDLLNGINQLIDESKQEKEETSDGSTEESRSQDQISTTSLHCSLPLDKVASVLQNCQTSETTAAPPPPPQSPSSSQGSKSPSKPPSPTVRHLCLYCDRKFMSISLRQRHTERVHQQGGGRRSERNSRKPSQNCQYCSDKCTESLESLFQHMVGSHSDKYHGCLQCSTRYLTREALTVHVNETHSASAERVQEKKEPSSCKEPGNQSPKESDLEHRAESTLLKPVLQIKDNFSNPGSPEFDSSFYSSVSCNIRENLLHHLDGKLQSSSTVTSMVDTKSQQQQPQQSFYEHNAIQSIDISLTAATPVYSKEYAEEYENNSEYAQKPGKSCRSHPRRVSFEKYNFPRKYDGKEQWTCSIKDLSKFDISTQLSIRKKQQVLKERLGLNRLHQIPILGPSETTEIQENQSEPEQTSSETTSPDVDEMSQIEDSSDATEFTMEFGNFLRLRKWDEKMTTEASRKQEVVYAELTGEWSRPRIYVCGACASKHVTLKEMEDHKAASHPNVWCSHFEFSGDQRELYKHLFLPGKDVATAKARAANLAEKVCTKCSKNCTTLPELHRHMLECGGDQAWLLGLFGNGKKKCKWRPFGSRSRRRRQRGMKRNIQNSQTPRVNQPKEKQPTGPRVRPSDRESIQKMLANLPPKRATRKVLQESTMRTQGRLRNVQTRTRRMVVGDNSSASRMSRNKAVLRNKLLKNAKSIQRHRCRIDNISAVIESVVMNYAADEKTPGDVNPERNDLEKDTKEKSDEAAASANGDEKRAKSRGPRVLGKKRNVKTKENAVKSLDQGKKPGALKAKIKTLKNTLEASGDSSESAKAKWSPKDEKEARVQEAKPSNQTVRNKLLMQTTPRKKRPVDPVASLNASIKAKSQPRTHDGKFARDPNKDSPSPQKSPEIKSPQPVVKGKSEAGPESSVIRSKLRATSSRLKNGDQLPKRTTRLSSDSDKMPTLEPAVQASTVEASETPANDLPILSPVTNSVKAPRGRSTVSRCLNLDTPEKDESEGTEWNSVQEEDKEQKQGKGRRPKEKSGEVAIKEKLKRKSAPGRIEENKKNAEDAKKDKGKLETRSRSRLSNVKSEDDIKIENVPFEVKKLIGSDSKEDLMTTLVLSSRVATSKRCLRQPMSKYRPEERARVSEKMKIDSGSTSDASTKKEKFDARRKSLRKTDKRFSARSEKTVPEEPNKTKDGANEVKAATRKRRSSSLSNDNKSASNSNQLSTDSQAKPEADVTVDKRQTRGSLPNSTEEAQSEPTELSLKKNTIGKRRGRIKFSNDVDKKHETKNEETDKSSIDCVDNGNSNEKDALPKIEDKQEKTDKSEESKIFDPPRSNASLANLQTETGNSMDSGKENSLDTPAPVQKGRVGRPRKSWGSRKEKAPKRSLNNVIGILTEGKNIPIETQQSVLAVQTSLENVTPAESLQQPDDSNSKSQNTGKSVKSPESNVLEATNEFDELVKEADCVQKVPEEDSRQPEVPEVSTKEPNVENPVEKCQRVDSSPKITKEQSPANDIILDLSRRKQKGKGSFLEKIVSKIAKQKDALLEGEVGSLLDTAADELTSILDEVGPGLTEQTENSDETKNNIPEQIQDCSQETVKENERSKIDQKLILKETEAPKEMLDNSSDQKEENVENVKEDSSSKTNEDTKLPIVVETSLETQTETDNLKNHEEVASTEAASVPENVAEPPGKNFSECIEEESVNKDQETRVKRRSKKRSLEGSSPKSGKRKPVDCEANTATEVNLIEKSKKVPSINENSLSPEVSAEKSEEEAKNKVVVDVQEDSSVKPKTDSQENLEQPNSVNEDKKKDENQDIQGNAEEKQTVSRTLSGKRKSIENLDQEVESVRRSKRKSIAEEKTGQSTKEGAISKEPDAKESSVEEAKGSRRRSSRFQVRNEEKKEIENDLTSIPTEDRLSKEQNDKRRRSSRRSRNVSHGGDFPQEEGWISDSDESKPLEPEEETKDEDPQKTAVEIESKEETVNDGEKDSSIQTQDETLLNEKPTDDPAALPEKSKENSILENKEELVQNSSTNEIKEPEKPEDAPVVPKVPKKRGRKKKSEMIQAISQDNSDSKIADSQLPPRRSLRTSKAIDETEQQNKNSNDLITGSTLEPFKVPEVTEVLQLTKKRTHKRKSNADEHPDTQNNSSSVESQATAPECPEDKEKEEPPEIQKDSGNDLSRSSSSASLDLTHQSATVPLNKKQLSSEDLAAQRAESVDNLSESSCISESSYFRTKRFSKKRKPLRETEGNEDSESATTEQDDDKQQSIKRKSDSCGSVIETHSKPENAEKRRRSIRRKFDAFYNDDLLDDKFCSLQEQEETRRSRRRRRDVFYGDLVLQQEAWVNDDELKLVERSTPNKEEEEKTKEDKESVEDSKEKPVEDENEEDEEEESNNEDGTSSKVENAEKRRSIRKKFDAFCNDELPDDKLCSLQEQEETRRSRRKKRDIFYGDFVLQQEGWANDDELKLAELSTPDKPEETENKTKEDKESVESSKEKPVDENEDDEGEESNNEDSTSSKLENLSQTQGEFQTPKKRAAGNYVVVHKKTGEILIVEKKKKLTKEAARFFCQVCATSFTRKSSLKKHNQSQSHLVQMANSKKDETFVDDCNINQIDISNDENPNPDESMNVSLESKNKTEDADPSACIINEESVHDDPCYDDSLVQDSMENSQSNRQLTLEDQLLDEEICKITENMSHDDYVLTDHVSPEPESTSTPKIEVQKVEKVDEKKENKKSLIDEEISLESSELEIPNPPLIIVEPIVLSPNMNIKIPNLDVPQSDLMKEDTLIDSAVLKTNETELEDKFSKLQDLEIAVLNKELDSQEKTEEASLNLETKNDEETRHERLSLKFTINKRSIEPCKESSDEINNSFRLDYSSTFTKEHQNDNCDGQVESRNWETVQDLNESKEQSLKEETVKADTPDQQVLTVDDKIEDKRNETVKSTRSGKSKRERRSKKHVEEMETIPINFSKCKDSQVESQIDESAKPEVTEEKSPETPTVPLANYIEANLKELEKEIVQESDDLEIAEEEAIKSLEEIPSEQLKQVEQVPEEKIVEESESKIDFCSMEDDEVSSSSSLADKPLSQLLLLEREKEQKSPMNIQIDEDPKPEEKPEEKNIDSIVNELNDEKLDTNHSTDNSNPDEELTKELASNEEGDEEISKAMEASDKESKVSSESETNEVLPSLKTISDETQVKETSIRRKPNTSSSKKVSRGRKYSSKDKKSRSKKTIRNKIADLTSDSDDSENEDQNESQNKSKIVKSVFGRVFGSEKTDKVKEVLNDWVSKSEDDSSELRASNSNDVKTKEYSEDRNNRNASSTPKRGRPGRKKKSSSLDRTKEKSPAPEYQEEHRSKHKSSNRKKHDADASNGYYLLSDSDKRRSSRPCKKRAEERISMWFAEVDPWTGKPHAAKDSGYGSFNYDEDSSKLIGTEDDQRTKKRKSSGSRKSKDNNDEDDWKDSGKRIKDTEESDHEDSFVKDLSEKEQGLSVDLDCSRSYSSLGSISIGNRSPSMDRHSQSTKDLNIDEAEDEDMGHTSPLFVCGSSKSSLGSSTNSENEEEDENITVSEVPFRKRSSSEFSGEKIVIRSPSSTNKSEVVTIAPTDAIEDNALDVPQEIGTAKPRQGKVLNFDEELFVECCSRLKATTENELRGAKKIKLDHSEGYHRKDEQQQQGFRGPRDRWRDVESQNSLGSLLESVNQLLGEEMYSRERDYPKRGGRNLRSEHSSRSASPDTSRADNLGYEDSLDVAFEHNNKLRDKIQQRMRESENLIASTFGQRNEHPSKHEQDLLRNSYLHDQRHLSGANMSNGGYNEALHVRDLQEQRNLDTSGLKGKMNSSLGGLLDKALSNLLHGNEKHDHIGSTPMKVLAELACARAPTSTVEDPVSQDVAQAAKASLSKDTILVPSPITMPKDLQKKSRNPIKELFERKKEMNDRKQQEKSKSEAALRELNVHRQRKTKKTKKHQDFPLIRRNELGGLAEKKKRRDGVFDRKEELDRIKDVYEFDEEESQIEPKLGSVLSYRSKSGCEVTCLRTKDVDMAGLMSKTIEDTLENGKASDPLSSRLESMIDRKFKELEKFAPKTKGALKSFQSEDQQRRVTGPMDEFVERKQPKGKKIIEPLKFSKLKKRSKNSKKKTRNAWYENDSSDEYRTVVKTEDVGVGISKSQRTCSKGKQNIFAELYTSSESEFENEDVESRRQRKKKIAKKTTAGVENAEQNQELVKYSSENENHDWRSEDLKDAGRHDCDNKKSESEMSDHPLVIDERKDVDDQRNSDDETQNQYERNFEMDDLYREDSSESDVEDPITAEPSMPEEPSARSPNLPQEKGDEKTEYESELIPLEEALDLLDRAENETSLNYSKPENVATITAEPEKETFEEAIEKSPSPVEQEEEPDNDLLSLPEKLSSNEKPQKESENLPLHVFLSRKVQESKKRKEEQLKKLQEEQERILMDLQPTRRQRKCAIGKQGLLAEISSSDEEISPRERRSNDRFDHEKPKKQKRESKEKRKERYIEKKHEQMIAKEQKAIEEEILREVGKKKESLAKESDEQKEYENAETKEDREPAQKKKHQTKDKQRRQNKDEVHDEQMNDLENDCNKSVLTETNHDSESNQESSVKPKKHSKSPMKPKKIPKSEVKITAVTKRSKNSGEKRHKAESRGSRDKERRSSSAKRDSDDEELKTTKSWNKVEEGVGVAIGRRKRAAVNQLYYWSSSSDEEEMMEVVPAVEEEEDDRQEQHGWIVGDSHKRMITMLAMEKQLKEKRRRSEDEFEPGRAKSKKHRNSTS</sequence>
<feature type="compositionally biased region" description="Basic and acidic residues" evidence="3">
    <location>
        <begin position="198"/>
        <end position="215"/>
    </location>
</feature>
<feature type="compositionally biased region" description="Basic and acidic residues" evidence="3">
    <location>
        <begin position="2061"/>
        <end position="2073"/>
    </location>
</feature>
<feature type="compositionally biased region" description="Polar residues" evidence="3">
    <location>
        <begin position="2812"/>
        <end position="2823"/>
    </location>
</feature>
<feature type="compositionally biased region" description="Basic residues" evidence="3">
    <location>
        <begin position="3610"/>
        <end position="3620"/>
    </location>
</feature>
<keyword evidence="2" id="KW-0175">Coiled coil</keyword>
<feature type="coiled-coil region" evidence="2">
    <location>
        <begin position="4710"/>
        <end position="4737"/>
    </location>
</feature>
<feature type="region of interest" description="Disordered" evidence="3">
    <location>
        <begin position="4749"/>
        <end position="4806"/>
    </location>
</feature>
<feature type="compositionally biased region" description="Acidic residues" evidence="3">
    <location>
        <begin position="3430"/>
        <end position="3447"/>
    </location>
</feature>
<feature type="compositionally biased region" description="Polar residues" evidence="3">
    <location>
        <begin position="1107"/>
        <end position="1118"/>
    </location>
</feature>
<feature type="region of interest" description="Disordered" evidence="3">
    <location>
        <begin position="4997"/>
        <end position="5026"/>
    </location>
</feature>
<feature type="region of interest" description="Disordered" evidence="3">
    <location>
        <begin position="3222"/>
        <end position="3251"/>
    </location>
</feature>
<feature type="compositionally biased region" description="Polar residues" evidence="3">
    <location>
        <begin position="1881"/>
        <end position="1893"/>
    </location>
</feature>
<feature type="compositionally biased region" description="Basic and acidic residues" evidence="3">
    <location>
        <begin position="1082"/>
        <end position="1095"/>
    </location>
</feature>
<feature type="compositionally biased region" description="Basic and acidic residues" evidence="3">
    <location>
        <begin position="3621"/>
        <end position="3640"/>
    </location>
</feature>
<feature type="compositionally biased region" description="Basic and acidic residues" evidence="3">
    <location>
        <begin position="166"/>
        <end position="175"/>
    </location>
</feature>
<feature type="compositionally biased region" description="Basic and acidic residues" evidence="3">
    <location>
        <begin position="132"/>
        <end position="150"/>
    </location>
</feature>
<feature type="compositionally biased region" description="Basic and acidic residues" evidence="3">
    <location>
        <begin position="2757"/>
        <end position="2793"/>
    </location>
</feature>
<feature type="region of interest" description="Disordered" evidence="3">
    <location>
        <begin position="892"/>
        <end position="937"/>
    </location>
</feature>
<feature type="compositionally biased region" description="Basic and acidic residues" evidence="3">
    <location>
        <begin position="5047"/>
        <end position="5057"/>
    </location>
</feature>
<feature type="compositionally biased region" description="Basic and acidic residues" evidence="3">
    <location>
        <begin position="1351"/>
        <end position="1373"/>
    </location>
</feature>
<protein>
    <submittedName>
        <fullName evidence="6">Uncharacterized protein LOC108629882</fullName>
    </submittedName>
</protein>
<dbReference type="RefSeq" id="XP_017888307.2">
    <property type="nucleotide sequence ID" value="XM_018032818.2"/>
</dbReference>
<feature type="compositionally biased region" description="Basic and acidic residues" evidence="3">
    <location>
        <begin position="3273"/>
        <end position="3285"/>
    </location>
</feature>
<feature type="compositionally biased region" description="Acidic residues" evidence="3">
    <location>
        <begin position="4998"/>
        <end position="5017"/>
    </location>
</feature>
<feature type="compositionally biased region" description="Basic residues" evidence="3">
    <location>
        <begin position="892"/>
        <end position="908"/>
    </location>
</feature>
<feature type="compositionally biased region" description="Basic and acidic residues" evidence="3">
    <location>
        <begin position="4820"/>
        <end position="4850"/>
    </location>
</feature>
<feature type="coiled-coil region" evidence="2">
    <location>
        <begin position="3293"/>
        <end position="3320"/>
    </location>
</feature>
<feature type="region of interest" description="Disordered" evidence="3">
    <location>
        <begin position="3379"/>
        <end position="3859"/>
    </location>
</feature>
<feature type="compositionally biased region" description="Basic and acidic residues" evidence="3">
    <location>
        <begin position="3994"/>
        <end position="4014"/>
    </location>
</feature>
<dbReference type="PROSITE" id="PS50157">
    <property type="entry name" value="ZINC_FINGER_C2H2_2"/>
    <property type="match status" value="1"/>
</dbReference>
<feature type="compositionally biased region" description="Polar residues" evidence="3">
    <location>
        <begin position="1796"/>
        <end position="1809"/>
    </location>
</feature>
<feature type="compositionally biased region" description="Basic and acidic residues" evidence="3">
    <location>
        <begin position="2454"/>
        <end position="2470"/>
    </location>
</feature>
<feature type="compositionally biased region" description="Acidic residues" evidence="3">
    <location>
        <begin position="2794"/>
        <end position="2805"/>
    </location>
</feature>
<evidence type="ECO:0000256" key="2">
    <source>
        <dbReference type="SAM" id="Coils"/>
    </source>
</evidence>
<feature type="region of interest" description="Disordered" evidence="3">
    <location>
        <begin position="2640"/>
        <end position="2702"/>
    </location>
</feature>
<dbReference type="InterPro" id="IPR013087">
    <property type="entry name" value="Znf_C2H2_type"/>
</dbReference>
<feature type="region of interest" description="Disordered" evidence="3">
    <location>
        <begin position="2906"/>
        <end position="2934"/>
    </location>
</feature>
<feature type="compositionally biased region" description="Basic residues" evidence="3">
    <location>
        <begin position="4240"/>
        <end position="4250"/>
    </location>
</feature>
<feature type="compositionally biased region" description="Basic and acidic residues" evidence="3">
    <location>
        <begin position="4570"/>
        <end position="4582"/>
    </location>
</feature>
<feature type="compositionally biased region" description="Basic and acidic residues" evidence="3">
    <location>
        <begin position="4656"/>
        <end position="4667"/>
    </location>
</feature>
<feature type="region of interest" description="Disordered" evidence="3">
    <location>
        <begin position="3948"/>
        <end position="3975"/>
    </location>
</feature>
<feature type="compositionally biased region" description="Low complexity" evidence="3">
    <location>
        <begin position="711"/>
        <end position="727"/>
    </location>
</feature>
<feature type="compositionally biased region" description="Basic residues" evidence="3">
    <location>
        <begin position="3500"/>
        <end position="3521"/>
    </location>
</feature>
<feature type="compositionally biased region" description="Basic and acidic residues" evidence="3">
    <location>
        <begin position="2163"/>
        <end position="2180"/>
    </location>
</feature>